<organism evidence="1 2">
    <name type="scientific">Deinococcus enclensis</name>
    <dbReference type="NCBI Taxonomy" id="1049582"/>
    <lineage>
        <taxon>Bacteria</taxon>
        <taxon>Thermotogati</taxon>
        <taxon>Deinococcota</taxon>
        <taxon>Deinococci</taxon>
        <taxon>Deinococcales</taxon>
        <taxon>Deinococcaceae</taxon>
        <taxon>Deinococcus</taxon>
    </lineage>
</organism>
<evidence type="ECO:0008006" key="3">
    <source>
        <dbReference type="Google" id="ProtNLM"/>
    </source>
</evidence>
<keyword evidence="2" id="KW-1185">Reference proteome</keyword>
<dbReference type="EMBL" id="JAURUR010000011">
    <property type="protein sequence ID" value="MDP9765399.1"/>
    <property type="molecule type" value="Genomic_DNA"/>
</dbReference>
<evidence type="ECO:0000313" key="1">
    <source>
        <dbReference type="EMBL" id="MDP9765399.1"/>
    </source>
</evidence>
<dbReference type="Proteomes" id="UP001232163">
    <property type="component" value="Unassembled WGS sequence"/>
</dbReference>
<reference evidence="1 2" key="1">
    <citation type="submission" date="2023-07" db="EMBL/GenBank/DDBJ databases">
        <title>Genomic Encyclopedia of Type Strains, Phase IV (KMG-IV): sequencing the most valuable type-strain genomes for metagenomic binning, comparative biology and taxonomic classification.</title>
        <authorList>
            <person name="Goeker M."/>
        </authorList>
    </citation>
    <scope>NUCLEOTIDE SEQUENCE [LARGE SCALE GENOMIC DNA]</scope>
    <source>
        <strain evidence="1 2">NIO-1023</strain>
    </source>
</reference>
<comment type="caution">
    <text evidence="1">The sequence shown here is derived from an EMBL/GenBank/DDBJ whole genome shotgun (WGS) entry which is preliminary data.</text>
</comment>
<name>A0ABT9MFY0_9DEIO</name>
<dbReference type="Pfam" id="PF17957">
    <property type="entry name" value="Big_7"/>
    <property type="match status" value="1"/>
</dbReference>
<proteinExistence type="predicted"/>
<dbReference type="RefSeq" id="WP_307467376.1">
    <property type="nucleotide sequence ID" value="NZ_JAURUR010000011.1"/>
</dbReference>
<protein>
    <recommendedName>
        <fullName evidence="3">Bacterial Ig-like domain-containing protein</fullName>
    </recommendedName>
</protein>
<accession>A0ABT9MFY0</accession>
<gene>
    <name evidence="1" type="ORF">QO006_002850</name>
</gene>
<dbReference type="InterPro" id="IPR013783">
    <property type="entry name" value="Ig-like_fold"/>
</dbReference>
<dbReference type="Gene3D" id="2.60.40.10">
    <property type="entry name" value="Immunoglobulins"/>
    <property type="match status" value="1"/>
</dbReference>
<sequence>MDANSTLIRLKSHAVLSTANTTLAPSMALNELYTDTKFNLSLNLKTATVAGGKGATVPTSDIGPVTYSLGNSTDGVLNGTGSKIGVNVTSRGTAADSELNVTASFSAWVQTGDTATFQPVSIDFAKQIQTNVMTTDTVMPSLTLNASAPTTGTTTTLTGTVGDDVMVQGVRVYVDGNLVGSMDASDNVGMVTGDSTGGWSAPWMVGPVGTYAMTVIAEDSSGNETRVDQTVTANDSVVIDASGGLRYQDVAFKARVPQTFKIKGAYAEIYAWNYSQYGNPGSTLSATLTNSAGQAMTRDTYYEVHHDVEFYNLTGSRADYTFTVVSSIDQNVQIWAY</sequence>
<evidence type="ECO:0000313" key="2">
    <source>
        <dbReference type="Proteomes" id="UP001232163"/>
    </source>
</evidence>